<evidence type="ECO:0000313" key="3">
    <source>
        <dbReference type="Proteomes" id="UP000230202"/>
    </source>
</evidence>
<reference evidence="2" key="1">
    <citation type="journal article" date="2017" name="MBio">
        <title>Type VI secretion-mediated competition in the bee gut microbiome.</title>
        <authorList>
            <person name="Steele M.I."/>
            <person name="Kwong W.K."/>
            <person name="Powell J.E."/>
            <person name="Whiteley M."/>
            <person name="Moran N.A."/>
        </authorList>
    </citation>
    <scope>NUCLEOTIDE SEQUENCE [LARGE SCALE GENOMIC DNA]</scope>
    <source>
        <strain evidence="2">WkB273</strain>
    </source>
</reference>
<dbReference type="InterPro" id="IPR007374">
    <property type="entry name" value="ASCH_domain"/>
</dbReference>
<accession>A0A2N9X6A7</accession>
<comment type="caution">
    <text evidence="2">The sequence shown here is derived from an EMBL/GenBank/DDBJ whole genome shotgun (WGS) entry which is preliminary data.</text>
</comment>
<dbReference type="InterPro" id="IPR015947">
    <property type="entry name" value="PUA-like_sf"/>
</dbReference>
<dbReference type="RefSeq" id="WP_100152586.1">
    <property type="nucleotide sequence ID" value="NZ_MEIL01000029.1"/>
</dbReference>
<protein>
    <recommendedName>
        <fullName evidence="1">ASCH domain-containing protein</fullName>
    </recommendedName>
</protein>
<dbReference type="SUPFAM" id="SSF88697">
    <property type="entry name" value="PUA domain-like"/>
    <property type="match status" value="1"/>
</dbReference>
<sequence length="124" mass="14457">MNILMSIKPEYAEKILNGDKKFEFRKMLPKNKDVEKVIIYATLPVGMVIGEFEISDFISMSPSKLWQLTKKRAGISKSFFDDYFNNRETAHAIGVGEVRRYMRGKSIEEFLNKNQAPQSFYYVN</sequence>
<dbReference type="AlphaFoldDB" id="A0A2N9X6A7"/>
<gene>
    <name evidence="2" type="ORF">BHC54_09375</name>
</gene>
<dbReference type="Gene3D" id="2.30.130.30">
    <property type="entry name" value="Hypothetical protein"/>
    <property type="match status" value="1"/>
</dbReference>
<dbReference type="Pfam" id="PF04266">
    <property type="entry name" value="ASCH"/>
    <property type="match status" value="1"/>
</dbReference>
<proteinExistence type="predicted"/>
<dbReference type="EMBL" id="MEIL01000029">
    <property type="protein sequence ID" value="PIT38710.1"/>
    <property type="molecule type" value="Genomic_DNA"/>
</dbReference>
<dbReference type="Proteomes" id="UP000230202">
    <property type="component" value="Unassembled WGS sequence"/>
</dbReference>
<dbReference type="SMART" id="SM01022">
    <property type="entry name" value="ASCH"/>
    <property type="match status" value="1"/>
</dbReference>
<organism evidence="2 3">
    <name type="scientific">Snodgrassella alvi</name>
    <dbReference type="NCBI Taxonomy" id="1196083"/>
    <lineage>
        <taxon>Bacteria</taxon>
        <taxon>Pseudomonadati</taxon>
        <taxon>Pseudomonadota</taxon>
        <taxon>Betaproteobacteria</taxon>
        <taxon>Neisseriales</taxon>
        <taxon>Neisseriaceae</taxon>
        <taxon>Snodgrassella</taxon>
    </lineage>
</organism>
<evidence type="ECO:0000313" key="2">
    <source>
        <dbReference type="EMBL" id="PIT38710.1"/>
    </source>
</evidence>
<name>A0A2N9X6A7_9NEIS</name>
<evidence type="ECO:0000259" key="1">
    <source>
        <dbReference type="SMART" id="SM01022"/>
    </source>
</evidence>
<feature type="domain" description="ASCH" evidence="1">
    <location>
        <begin position="5"/>
        <end position="99"/>
    </location>
</feature>
<keyword evidence="3" id="KW-1185">Reference proteome</keyword>